<protein>
    <recommendedName>
        <fullName evidence="4">F-box domain-containing protein</fullName>
    </recommendedName>
</protein>
<dbReference type="OrthoDB" id="2755417at2759"/>
<feature type="region of interest" description="Disordered" evidence="1">
    <location>
        <begin position="451"/>
        <end position="479"/>
    </location>
</feature>
<dbReference type="EMBL" id="AYKW01000034">
    <property type="protein sequence ID" value="PIL27004.1"/>
    <property type="molecule type" value="Genomic_DNA"/>
</dbReference>
<evidence type="ECO:0008006" key="4">
    <source>
        <dbReference type="Google" id="ProtNLM"/>
    </source>
</evidence>
<proteinExistence type="predicted"/>
<feature type="compositionally biased region" description="Basic and acidic residues" evidence="1">
    <location>
        <begin position="451"/>
        <end position="460"/>
    </location>
</feature>
<evidence type="ECO:0000256" key="1">
    <source>
        <dbReference type="SAM" id="MobiDB-lite"/>
    </source>
</evidence>
<reference evidence="2 3" key="1">
    <citation type="journal article" date="2015" name="Sci. Rep.">
        <title>Chromosome-level genome map provides insights into diverse defense mechanisms in the medicinal fungus Ganoderma sinense.</title>
        <authorList>
            <person name="Zhu Y."/>
            <person name="Xu J."/>
            <person name="Sun C."/>
            <person name="Zhou S."/>
            <person name="Xu H."/>
            <person name="Nelson D.R."/>
            <person name="Qian J."/>
            <person name="Song J."/>
            <person name="Luo H."/>
            <person name="Xiang L."/>
            <person name="Li Y."/>
            <person name="Xu Z."/>
            <person name="Ji A."/>
            <person name="Wang L."/>
            <person name="Lu S."/>
            <person name="Hayward A."/>
            <person name="Sun W."/>
            <person name="Li X."/>
            <person name="Schwartz D.C."/>
            <person name="Wang Y."/>
            <person name="Chen S."/>
        </authorList>
    </citation>
    <scope>NUCLEOTIDE SEQUENCE [LARGE SCALE GENOMIC DNA]</scope>
    <source>
        <strain evidence="2 3">ZZ0214-1</strain>
    </source>
</reference>
<dbReference type="InterPro" id="IPR032675">
    <property type="entry name" value="LRR_dom_sf"/>
</dbReference>
<name>A0A2G8RZT8_9APHY</name>
<feature type="compositionally biased region" description="Gly residues" evidence="1">
    <location>
        <begin position="461"/>
        <end position="470"/>
    </location>
</feature>
<dbReference type="SUPFAM" id="SSF52047">
    <property type="entry name" value="RNI-like"/>
    <property type="match status" value="1"/>
</dbReference>
<dbReference type="AlphaFoldDB" id="A0A2G8RZT8"/>
<keyword evidence="3" id="KW-1185">Reference proteome</keyword>
<evidence type="ECO:0000313" key="3">
    <source>
        <dbReference type="Proteomes" id="UP000230002"/>
    </source>
</evidence>
<dbReference type="Gene3D" id="3.80.10.10">
    <property type="entry name" value="Ribonuclease Inhibitor"/>
    <property type="match status" value="1"/>
</dbReference>
<gene>
    <name evidence="2" type="ORF">GSI_10143</name>
</gene>
<dbReference type="Proteomes" id="UP000230002">
    <property type="component" value="Unassembled WGS sequence"/>
</dbReference>
<comment type="caution">
    <text evidence="2">The sequence shown here is derived from an EMBL/GenBank/DDBJ whole genome shotgun (WGS) entry which is preliminary data.</text>
</comment>
<organism evidence="2 3">
    <name type="scientific">Ganoderma sinense ZZ0214-1</name>
    <dbReference type="NCBI Taxonomy" id="1077348"/>
    <lineage>
        <taxon>Eukaryota</taxon>
        <taxon>Fungi</taxon>
        <taxon>Dikarya</taxon>
        <taxon>Basidiomycota</taxon>
        <taxon>Agaricomycotina</taxon>
        <taxon>Agaricomycetes</taxon>
        <taxon>Polyporales</taxon>
        <taxon>Polyporaceae</taxon>
        <taxon>Ganoderma</taxon>
    </lineage>
</organism>
<evidence type="ECO:0000313" key="2">
    <source>
        <dbReference type="EMBL" id="PIL27004.1"/>
    </source>
</evidence>
<sequence length="558" mass="61981">MEVFSHVHPAVMPRPLACVPVLRVCRYWRSLLFRTPHFWSNLLGLPSWKLWNRRHQLCRFKAALWRSGSTTLSLSVPYCDKVIANILTSEASRIASLKVGPTMQCRVKNIAQVLERDMPRLTHLAILQSSGQHSESTLNIDFSRHRNVRVLELERTYIFTPISPYASLSHLKLQYCVIRPAPTSDDVRTLYAVHNALEFFPNLETLSITHCLADDDPSGLSGPPPEPTKTIELPRLRLLELHDIPTYMIPFLSRLAFPPTTALVLEPAYRRDRYLGAPPVPLFPGINPAPTPSPHASLSLHLDFTNPHASHAFWKTHCDPNPSDSDGTGATIAVPVRPVRVVLPNAAGYGLLVAQFSRELAGALGPLTTLTARGASGAWAYWGCVLPALPRLRSLAYDAGREETKEVVDLLGTRTVCPELVRLGLVWHVPPRVEVGEPGVWRALSVLGRGGEDGDSDRFGGGDAGLPMGRGRGRGGRDEEEDVARSLGRFCDALRASLVERASGTCERIREVVVAPRQWRYDGTQAAFEEWQMALAEQRLRERLGDLVEDITIVKDLY</sequence>
<accession>A0A2G8RZT8</accession>